<sequence>MLEPLMGVARGGRRFVPPRRGGARDRSSSPSTAKDQGGARLHSPSCGEPESVAATTEKIHSAHKSGQGEEKSSAGCCAGRKRILAEQRAGRGSRGGLSELNPTMELC</sequence>
<comment type="caution">
    <text evidence="2">The sequence shown here is derived from an EMBL/GenBank/DDBJ whole genome shotgun (WGS) entry which is preliminary data.</text>
</comment>
<reference evidence="2" key="1">
    <citation type="journal article" date="2022" name="bioRxiv">
        <title>Sequencing and chromosome-scale assembly of the giantPleurodeles waltlgenome.</title>
        <authorList>
            <person name="Brown T."/>
            <person name="Elewa A."/>
            <person name="Iarovenko S."/>
            <person name="Subramanian E."/>
            <person name="Araus A.J."/>
            <person name="Petzold A."/>
            <person name="Susuki M."/>
            <person name="Suzuki K.-i.T."/>
            <person name="Hayashi T."/>
            <person name="Toyoda A."/>
            <person name="Oliveira C."/>
            <person name="Osipova E."/>
            <person name="Leigh N.D."/>
            <person name="Simon A."/>
            <person name="Yun M.H."/>
        </authorList>
    </citation>
    <scope>NUCLEOTIDE SEQUENCE</scope>
    <source>
        <strain evidence="2">20211129_DDA</strain>
        <tissue evidence="2">Liver</tissue>
    </source>
</reference>
<evidence type="ECO:0000313" key="3">
    <source>
        <dbReference type="Proteomes" id="UP001066276"/>
    </source>
</evidence>
<keyword evidence="3" id="KW-1185">Reference proteome</keyword>
<evidence type="ECO:0000256" key="1">
    <source>
        <dbReference type="SAM" id="MobiDB-lite"/>
    </source>
</evidence>
<dbReference type="AlphaFoldDB" id="A0AAV7Q5X1"/>
<feature type="region of interest" description="Disordered" evidence="1">
    <location>
        <begin position="1"/>
        <end position="107"/>
    </location>
</feature>
<evidence type="ECO:0000313" key="2">
    <source>
        <dbReference type="EMBL" id="KAJ1134635.1"/>
    </source>
</evidence>
<proteinExistence type="predicted"/>
<organism evidence="2 3">
    <name type="scientific">Pleurodeles waltl</name>
    <name type="common">Iberian ribbed newt</name>
    <dbReference type="NCBI Taxonomy" id="8319"/>
    <lineage>
        <taxon>Eukaryota</taxon>
        <taxon>Metazoa</taxon>
        <taxon>Chordata</taxon>
        <taxon>Craniata</taxon>
        <taxon>Vertebrata</taxon>
        <taxon>Euteleostomi</taxon>
        <taxon>Amphibia</taxon>
        <taxon>Batrachia</taxon>
        <taxon>Caudata</taxon>
        <taxon>Salamandroidea</taxon>
        <taxon>Salamandridae</taxon>
        <taxon>Pleurodelinae</taxon>
        <taxon>Pleurodeles</taxon>
    </lineage>
</organism>
<gene>
    <name evidence="2" type="ORF">NDU88_001086</name>
</gene>
<accession>A0AAV7Q5X1</accession>
<protein>
    <submittedName>
        <fullName evidence="2">Uncharacterized protein</fullName>
    </submittedName>
</protein>
<name>A0AAV7Q5X1_PLEWA</name>
<dbReference type="EMBL" id="JANPWB010000010">
    <property type="protein sequence ID" value="KAJ1134635.1"/>
    <property type="molecule type" value="Genomic_DNA"/>
</dbReference>
<dbReference type="Proteomes" id="UP001066276">
    <property type="component" value="Chromosome 6"/>
</dbReference>